<comment type="caution">
    <text evidence="1">The sequence shown here is derived from an EMBL/GenBank/DDBJ whole genome shotgun (WGS) entry which is preliminary data.</text>
</comment>
<gene>
    <name evidence="1" type="ORF">Nepgr_003020</name>
</gene>
<evidence type="ECO:0000313" key="1">
    <source>
        <dbReference type="EMBL" id="GMH01181.1"/>
    </source>
</evidence>
<reference evidence="1" key="1">
    <citation type="submission" date="2023-05" db="EMBL/GenBank/DDBJ databases">
        <title>Nepenthes gracilis genome sequencing.</title>
        <authorList>
            <person name="Fukushima K."/>
        </authorList>
    </citation>
    <scope>NUCLEOTIDE SEQUENCE</scope>
    <source>
        <strain evidence="1">SING2019-196</strain>
    </source>
</reference>
<dbReference type="EMBL" id="BSYO01000002">
    <property type="protein sequence ID" value="GMH01181.1"/>
    <property type="molecule type" value="Genomic_DNA"/>
</dbReference>
<protein>
    <submittedName>
        <fullName evidence="1">Uncharacterized protein</fullName>
    </submittedName>
</protein>
<sequence length="88" mass="9639">MLQRREVLGFLRRGSEVPSLLAWKESVLLFGWEKTSGKLVPSVKTVFQLSSSGDAIVAAAEWPFLLVVVCRIGAATPDLSPWALGLRE</sequence>
<dbReference type="AlphaFoldDB" id="A0AAD3RYR4"/>
<proteinExistence type="predicted"/>
<accession>A0AAD3RYR4</accession>
<dbReference type="Proteomes" id="UP001279734">
    <property type="component" value="Unassembled WGS sequence"/>
</dbReference>
<evidence type="ECO:0000313" key="2">
    <source>
        <dbReference type="Proteomes" id="UP001279734"/>
    </source>
</evidence>
<name>A0AAD3RYR4_NEPGR</name>
<organism evidence="1 2">
    <name type="scientific">Nepenthes gracilis</name>
    <name type="common">Slender pitcher plant</name>
    <dbReference type="NCBI Taxonomy" id="150966"/>
    <lineage>
        <taxon>Eukaryota</taxon>
        <taxon>Viridiplantae</taxon>
        <taxon>Streptophyta</taxon>
        <taxon>Embryophyta</taxon>
        <taxon>Tracheophyta</taxon>
        <taxon>Spermatophyta</taxon>
        <taxon>Magnoliopsida</taxon>
        <taxon>eudicotyledons</taxon>
        <taxon>Gunneridae</taxon>
        <taxon>Pentapetalae</taxon>
        <taxon>Caryophyllales</taxon>
        <taxon>Nepenthaceae</taxon>
        <taxon>Nepenthes</taxon>
    </lineage>
</organism>
<keyword evidence="2" id="KW-1185">Reference proteome</keyword>